<evidence type="ECO:0000313" key="3">
    <source>
        <dbReference type="Proteomes" id="UP001283361"/>
    </source>
</evidence>
<name>A0AAE0XP26_9GAST</name>
<sequence length="187" mass="20819">MGRHSVSTQRDPNGQTQRIHSERPQWADTAYPLRETPMGRHSVSTQRDPNGQTQRIHSERRQTEGDAWPSLKTLHCQHVGDPVILPTRALGQSYARQYKSKDITLPACLSDLVLMLTPATLARLPLADAVCFCYPVLVLGRVKARPCETQELGYLQHPPSIAACLNVQNMCGDNPPETPAMMKRALS</sequence>
<comment type="caution">
    <text evidence="2">The sequence shown here is derived from an EMBL/GenBank/DDBJ whole genome shotgun (WGS) entry which is preliminary data.</text>
</comment>
<dbReference type="AlphaFoldDB" id="A0AAE0XP26"/>
<proteinExistence type="predicted"/>
<feature type="compositionally biased region" description="Polar residues" evidence="1">
    <location>
        <begin position="1"/>
        <end position="18"/>
    </location>
</feature>
<dbReference type="EMBL" id="JAWDGP010007960">
    <property type="protein sequence ID" value="KAK3698963.1"/>
    <property type="molecule type" value="Genomic_DNA"/>
</dbReference>
<keyword evidence="3" id="KW-1185">Reference proteome</keyword>
<reference evidence="2" key="1">
    <citation type="journal article" date="2023" name="G3 (Bethesda)">
        <title>A reference genome for the long-term kleptoplast-retaining sea slug Elysia crispata morphotype clarki.</title>
        <authorList>
            <person name="Eastman K.E."/>
            <person name="Pendleton A.L."/>
            <person name="Shaikh M.A."/>
            <person name="Suttiyut T."/>
            <person name="Ogas R."/>
            <person name="Tomko P."/>
            <person name="Gavelis G."/>
            <person name="Widhalm J.R."/>
            <person name="Wisecaver J.H."/>
        </authorList>
    </citation>
    <scope>NUCLEOTIDE SEQUENCE</scope>
    <source>
        <strain evidence="2">ECLA1</strain>
    </source>
</reference>
<accession>A0AAE0XP26</accession>
<evidence type="ECO:0000256" key="1">
    <source>
        <dbReference type="SAM" id="MobiDB-lite"/>
    </source>
</evidence>
<feature type="compositionally biased region" description="Polar residues" evidence="1">
    <location>
        <begin position="42"/>
        <end position="55"/>
    </location>
</feature>
<dbReference type="Proteomes" id="UP001283361">
    <property type="component" value="Unassembled WGS sequence"/>
</dbReference>
<feature type="region of interest" description="Disordered" evidence="1">
    <location>
        <begin position="1"/>
        <end position="64"/>
    </location>
</feature>
<gene>
    <name evidence="2" type="ORF">RRG08_020147</name>
</gene>
<protein>
    <submittedName>
        <fullName evidence="2">Uncharacterized protein</fullName>
    </submittedName>
</protein>
<evidence type="ECO:0000313" key="2">
    <source>
        <dbReference type="EMBL" id="KAK3698963.1"/>
    </source>
</evidence>
<organism evidence="2 3">
    <name type="scientific">Elysia crispata</name>
    <name type="common">lettuce slug</name>
    <dbReference type="NCBI Taxonomy" id="231223"/>
    <lineage>
        <taxon>Eukaryota</taxon>
        <taxon>Metazoa</taxon>
        <taxon>Spiralia</taxon>
        <taxon>Lophotrochozoa</taxon>
        <taxon>Mollusca</taxon>
        <taxon>Gastropoda</taxon>
        <taxon>Heterobranchia</taxon>
        <taxon>Euthyneura</taxon>
        <taxon>Panpulmonata</taxon>
        <taxon>Sacoglossa</taxon>
        <taxon>Placobranchoidea</taxon>
        <taxon>Plakobranchidae</taxon>
        <taxon>Elysia</taxon>
    </lineage>
</organism>